<dbReference type="AlphaFoldDB" id="A0A9R0RJ09"/>
<feature type="compositionally biased region" description="Polar residues" evidence="1">
    <location>
        <begin position="209"/>
        <end position="223"/>
    </location>
</feature>
<protein>
    <submittedName>
        <fullName evidence="2">Uncharacterized protein</fullName>
    </submittedName>
</protein>
<evidence type="ECO:0000313" key="3">
    <source>
        <dbReference type="Proteomes" id="UP000324705"/>
    </source>
</evidence>
<organism evidence="2 3">
    <name type="scientific">Triticum turgidum subsp. durum</name>
    <name type="common">Durum wheat</name>
    <name type="synonym">Triticum durum</name>
    <dbReference type="NCBI Taxonomy" id="4567"/>
    <lineage>
        <taxon>Eukaryota</taxon>
        <taxon>Viridiplantae</taxon>
        <taxon>Streptophyta</taxon>
        <taxon>Embryophyta</taxon>
        <taxon>Tracheophyta</taxon>
        <taxon>Spermatophyta</taxon>
        <taxon>Magnoliopsida</taxon>
        <taxon>Liliopsida</taxon>
        <taxon>Poales</taxon>
        <taxon>Poaceae</taxon>
        <taxon>BOP clade</taxon>
        <taxon>Pooideae</taxon>
        <taxon>Triticodae</taxon>
        <taxon>Triticeae</taxon>
        <taxon>Triticinae</taxon>
        <taxon>Triticum</taxon>
    </lineage>
</organism>
<dbReference type="PANTHER" id="PTHR33325">
    <property type="entry name" value="ZINC FINGER, CCHC-TYPE-RELATED"/>
    <property type="match status" value="1"/>
</dbReference>
<feature type="compositionally biased region" description="Basic residues" evidence="1">
    <location>
        <begin position="227"/>
        <end position="247"/>
    </location>
</feature>
<gene>
    <name evidence="2" type="ORF">TRITD_3Av1G119960</name>
</gene>
<dbReference type="EMBL" id="LT934115">
    <property type="protein sequence ID" value="VAH60876.1"/>
    <property type="molecule type" value="Genomic_DNA"/>
</dbReference>
<accession>A0A9R0RJ09</accession>
<dbReference type="Gramene" id="TRITD3Av1G119960.1">
    <property type="protein sequence ID" value="TRITD3Av1G119960.1"/>
    <property type="gene ID" value="TRITD3Av1G119960"/>
</dbReference>
<reference evidence="2 3" key="1">
    <citation type="submission" date="2017-09" db="EMBL/GenBank/DDBJ databases">
        <authorList>
            <consortium name="International Durum Wheat Genome Sequencing Consortium (IDWGSC)"/>
            <person name="Milanesi L."/>
        </authorList>
    </citation>
    <scope>NUCLEOTIDE SEQUENCE [LARGE SCALE GENOMIC DNA]</scope>
    <source>
        <strain evidence="3">cv. Svevo</strain>
    </source>
</reference>
<dbReference type="OMA" id="RRESQNT"/>
<evidence type="ECO:0000313" key="2">
    <source>
        <dbReference type="EMBL" id="VAH60876.1"/>
    </source>
</evidence>
<dbReference type="Proteomes" id="UP000324705">
    <property type="component" value="Chromosome 3A"/>
</dbReference>
<dbReference type="PANTHER" id="PTHR33325:SF11">
    <property type="entry name" value="COLD SHOCK DOMAIN-CONTAINING PROTEIN 4-LIKE"/>
    <property type="match status" value="1"/>
</dbReference>
<feature type="region of interest" description="Disordered" evidence="1">
    <location>
        <begin position="209"/>
        <end position="247"/>
    </location>
</feature>
<proteinExistence type="predicted"/>
<keyword evidence="3" id="KW-1185">Reference proteome</keyword>
<name>A0A9R0RJ09_TRITD</name>
<evidence type="ECO:0000256" key="1">
    <source>
        <dbReference type="SAM" id="MobiDB-lite"/>
    </source>
</evidence>
<sequence>MTAKEFEELALNGHNYPTWAMDIKISLASHGIARAIQPPETPLPDGAMPLTEHQNYAALFIIRHHIHPDLKSEYLQEESPSTLFLALKTRYEQQKAVVLPEALHDWTHLRLQDFKSIGEYNHDVHKICSKLRFCEKEPTKGEKIEKTLSTMLPSDRILQQQYRARNYTVYSELIHMLLQAEKHDELLAKNGSQRPVGAQPLPEVHLNVANRQKFNGTPRGKQSNFEHKRKRNGNRRSRYPGKGKGTSKLRFDKSKLCNKCGCSTHSTEKCTMPKHLVMLYQQSQGRKAPQGKRFEANFNLHPDSAKGAGGSHDVPPGPSDAVIPYLPEATAEMENTLIEYTTNNVFGDFD</sequence>